<dbReference type="Pfam" id="PF01650">
    <property type="entry name" value="Peptidase_C13"/>
    <property type="match status" value="1"/>
</dbReference>
<dbReference type="Proteomes" id="UP000061010">
    <property type="component" value="Chromosome"/>
</dbReference>
<dbReference type="SUPFAM" id="SSF52129">
    <property type="entry name" value="Caspase-like"/>
    <property type="match status" value="1"/>
</dbReference>
<keyword evidence="1" id="KW-0732">Signal</keyword>
<evidence type="ECO:0000256" key="1">
    <source>
        <dbReference type="SAM" id="SignalP"/>
    </source>
</evidence>
<dbReference type="Gene3D" id="3.40.50.1460">
    <property type="match status" value="1"/>
</dbReference>
<dbReference type="OrthoDB" id="345222at2"/>
<sequence precursor="true">MPAAITAPIRRTRQPRAIALACALACAIWPALAQTPDTPPWEPTTPALDDRQQALLEDMLARLPPQRPGVADVYVLGVAGDADEDVFRNEVAYLRQLSARRWDAPGRMLALVNQPDTLPDEAPLPPATYESIARALDGLGQVLDPREDVLFVYLSSHGLDDSSLYLHTGPDQEDYLTPEDLAQLLEEAGIGNAVIVVSACYSGGFVPVLKAANRMVITAARSDRPSFGCGNTDSATWFGRAFLVEALNATDDFAAAFAMARDSVRLREKQEGELPSHPQFVAGKAIAPVLARWRAGLPASAPVPYPFVHAPSAAPGAASASPGTR</sequence>
<protein>
    <submittedName>
        <fullName evidence="2">Peptidase C13 family protein</fullName>
    </submittedName>
</protein>
<gene>
    <name evidence="2" type="ORF">AOT14_20750</name>
</gene>
<accession>A0A0S1B0E1</accession>
<feature type="signal peptide" evidence="1">
    <location>
        <begin position="1"/>
        <end position="33"/>
    </location>
</feature>
<dbReference type="GO" id="GO:0006508">
    <property type="term" value="P:proteolysis"/>
    <property type="evidence" value="ECO:0007669"/>
    <property type="project" value="InterPro"/>
</dbReference>
<feature type="chain" id="PRO_5006588429" evidence="1">
    <location>
        <begin position="34"/>
        <end position="325"/>
    </location>
</feature>
<dbReference type="PATRIC" id="fig|128780.6.peg.2089"/>
<reference evidence="2 3" key="1">
    <citation type="journal article" date="2015" name="Genome Announc.">
        <title>Complete Genome Sequencing of Stenotrophomonas acidaminiphila ZAC14D2_NAIMI4_2, a Multidrug-Resistant Strain Isolated from Sediments of a Polluted River in Mexico, Uncovers New Antibiotic Resistance Genes and a Novel Class-II Lasso Peptide Biosynthesis Gene Cluster.</title>
        <authorList>
            <person name="Vinuesa P."/>
            <person name="Ochoa-Sanchez L.E."/>
        </authorList>
    </citation>
    <scope>NUCLEOTIDE SEQUENCE [LARGE SCALE GENOMIC DNA]</scope>
    <source>
        <strain evidence="2 3">ZAC14D2_NAIMI4_2</strain>
    </source>
</reference>
<proteinExistence type="predicted"/>
<keyword evidence="3" id="KW-1185">Reference proteome</keyword>
<dbReference type="GO" id="GO:0008233">
    <property type="term" value="F:peptidase activity"/>
    <property type="evidence" value="ECO:0007669"/>
    <property type="project" value="InterPro"/>
</dbReference>
<dbReference type="KEGG" id="sacz:AOT14_20750"/>
<dbReference type="EMBL" id="CP012900">
    <property type="protein sequence ID" value="ALJ28450.1"/>
    <property type="molecule type" value="Genomic_DNA"/>
</dbReference>
<dbReference type="AlphaFoldDB" id="A0A0S1B0E1"/>
<name>A0A0S1B0E1_9GAMM</name>
<dbReference type="InterPro" id="IPR029030">
    <property type="entry name" value="Caspase-like_dom_sf"/>
</dbReference>
<dbReference type="InterPro" id="IPR001096">
    <property type="entry name" value="Peptidase_C13"/>
</dbReference>
<evidence type="ECO:0000313" key="3">
    <source>
        <dbReference type="Proteomes" id="UP000061010"/>
    </source>
</evidence>
<organism evidence="2 3">
    <name type="scientific">Stenotrophomonas acidaminiphila</name>
    <dbReference type="NCBI Taxonomy" id="128780"/>
    <lineage>
        <taxon>Bacteria</taxon>
        <taxon>Pseudomonadati</taxon>
        <taxon>Pseudomonadota</taxon>
        <taxon>Gammaproteobacteria</taxon>
        <taxon>Lysobacterales</taxon>
        <taxon>Lysobacteraceae</taxon>
        <taxon>Stenotrophomonas</taxon>
    </lineage>
</organism>
<evidence type="ECO:0000313" key="2">
    <source>
        <dbReference type="EMBL" id="ALJ28450.1"/>
    </source>
</evidence>